<feature type="region of interest" description="Disordered" evidence="1">
    <location>
        <begin position="120"/>
        <end position="142"/>
    </location>
</feature>
<dbReference type="AlphaFoldDB" id="A0A0A9VQW7"/>
<organism evidence="2">
    <name type="scientific">Lygus hesperus</name>
    <name type="common">Western plant bug</name>
    <dbReference type="NCBI Taxonomy" id="30085"/>
    <lineage>
        <taxon>Eukaryota</taxon>
        <taxon>Metazoa</taxon>
        <taxon>Ecdysozoa</taxon>
        <taxon>Arthropoda</taxon>
        <taxon>Hexapoda</taxon>
        <taxon>Insecta</taxon>
        <taxon>Pterygota</taxon>
        <taxon>Neoptera</taxon>
        <taxon>Paraneoptera</taxon>
        <taxon>Hemiptera</taxon>
        <taxon>Heteroptera</taxon>
        <taxon>Panheteroptera</taxon>
        <taxon>Cimicomorpha</taxon>
        <taxon>Miridae</taxon>
        <taxon>Mirini</taxon>
        <taxon>Lygus</taxon>
    </lineage>
</organism>
<proteinExistence type="predicted"/>
<reference evidence="2" key="1">
    <citation type="journal article" date="2014" name="PLoS ONE">
        <title>Transcriptome-Based Identification of ABC Transporters in the Western Tarnished Plant Bug Lygus hesperus.</title>
        <authorList>
            <person name="Hull J.J."/>
            <person name="Chaney K."/>
            <person name="Geib S.M."/>
            <person name="Fabrick J.A."/>
            <person name="Brent C.S."/>
            <person name="Walsh D."/>
            <person name="Lavine L.C."/>
        </authorList>
    </citation>
    <scope>NUCLEOTIDE SEQUENCE</scope>
</reference>
<evidence type="ECO:0000313" key="2">
    <source>
        <dbReference type="EMBL" id="JAF98831.1"/>
    </source>
</evidence>
<name>A0A0A9VQW7_LYGHE</name>
<evidence type="ECO:0000256" key="1">
    <source>
        <dbReference type="SAM" id="MobiDB-lite"/>
    </source>
</evidence>
<reference evidence="2" key="2">
    <citation type="submission" date="2014-07" db="EMBL/GenBank/DDBJ databases">
        <authorList>
            <person name="Hull J."/>
        </authorList>
    </citation>
    <scope>NUCLEOTIDE SEQUENCE</scope>
</reference>
<protein>
    <submittedName>
        <fullName evidence="2">Non-specific lipid-transfer protein 15</fullName>
    </submittedName>
</protein>
<dbReference type="EMBL" id="GBHO01044772">
    <property type="protein sequence ID" value="JAF98831.1"/>
    <property type="molecule type" value="Transcribed_RNA"/>
</dbReference>
<accession>A0A0A9VQW7</accession>
<gene>
    <name evidence="2" type="primary">LTP15</name>
    <name evidence="2" type="ORF">CM83_98629</name>
</gene>
<sequence length="142" mass="16021">MKVERIADTLVGNIEIAEIVQQVSEDARDTEITSVTDTDTVPNEELIGMDSSRDYDSNNEIEELKEPISVETLFEMYNGCEGVESYEKDSTNDTKFIQVDDPQYQQYTVVPLQPSLQLAQQNTVPLSDDVMAQPPELTDKQQ</sequence>